<dbReference type="AlphaFoldDB" id="A0A2T0M1M7"/>
<dbReference type="EMBL" id="PVNH01000002">
    <property type="protein sequence ID" value="PRX50460.1"/>
    <property type="molecule type" value="Genomic_DNA"/>
</dbReference>
<name>A0A2T0M1M7_9PSEU</name>
<keyword evidence="2" id="KW-1185">Reference proteome</keyword>
<accession>A0A2T0M1M7</accession>
<protein>
    <submittedName>
        <fullName evidence="1">Uncharacterized protein</fullName>
    </submittedName>
</protein>
<evidence type="ECO:0000313" key="2">
    <source>
        <dbReference type="Proteomes" id="UP000238362"/>
    </source>
</evidence>
<reference evidence="1 2" key="1">
    <citation type="submission" date="2018-03" db="EMBL/GenBank/DDBJ databases">
        <title>Genomic Encyclopedia of Type Strains, Phase III (KMG-III): the genomes of soil and plant-associated and newly described type strains.</title>
        <authorList>
            <person name="Whitman W."/>
        </authorList>
    </citation>
    <scope>NUCLEOTIDE SEQUENCE [LARGE SCALE GENOMIC DNA]</scope>
    <source>
        <strain evidence="1 2">CGMCC 4.7125</strain>
    </source>
</reference>
<organism evidence="1 2">
    <name type="scientific">Prauserella shujinwangii</name>
    <dbReference type="NCBI Taxonomy" id="1453103"/>
    <lineage>
        <taxon>Bacteria</taxon>
        <taxon>Bacillati</taxon>
        <taxon>Actinomycetota</taxon>
        <taxon>Actinomycetes</taxon>
        <taxon>Pseudonocardiales</taxon>
        <taxon>Pseudonocardiaceae</taxon>
        <taxon>Prauserella</taxon>
    </lineage>
</organism>
<dbReference type="Proteomes" id="UP000238362">
    <property type="component" value="Unassembled WGS sequence"/>
</dbReference>
<comment type="caution">
    <text evidence="1">The sequence shown here is derived from an EMBL/GenBank/DDBJ whole genome shotgun (WGS) entry which is preliminary data.</text>
</comment>
<evidence type="ECO:0000313" key="1">
    <source>
        <dbReference type="EMBL" id="PRX50460.1"/>
    </source>
</evidence>
<gene>
    <name evidence="1" type="ORF">B0I33_102581</name>
</gene>
<proteinExistence type="predicted"/>
<dbReference type="OrthoDB" id="9011083at2"/>
<dbReference type="RefSeq" id="WP_106177543.1">
    <property type="nucleotide sequence ID" value="NZ_PVNH01000002.1"/>
</dbReference>
<sequence>MAEISGAIDSPAPAVHREQVEGACPRCGAHELRAYPVLSEGGWFQAVKCDRCLMSVRRTPWALLGPVQLTSTGLELE</sequence>